<keyword evidence="3" id="KW-1185">Reference proteome</keyword>
<accession>A0AAV7MRS9</accession>
<dbReference type="AlphaFoldDB" id="A0AAV7MRS9"/>
<gene>
    <name evidence="2" type="ORF">NDU88_002866</name>
</gene>
<proteinExistence type="predicted"/>
<comment type="caution">
    <text evidence="2">The sequence shown here is derived from an EMBL/GenBank/DDBJ whole genome shotgun (WGS) entry which is preliminary data.</text>
</comment>
<protein>
    <submittedName>
        <fullName evidence="2">Uncharacterized protein</fullName>
    </submittedName>
</protein>
<organism evidence="2 3">
    <name type="scientific">Pleurodeles waltl</name>
    <name type="common">Iberian ribbed newt</name>
    <dbReference type="NCBI Taxonomy" id="8319"/>
    <lineage>
        <taxon>Eukaryota</taxon>
        <taxon>Metazoa</taxon>
        <taxon>Chordata</taxon>
        <taxon>Craniata</taxon>
        <taxon>Vertebrata</taxon>
        <taxon>Euteleostomi</taxon>
        <taxon>Amphibia</taxon>
        <taxon>Batrachia</taxon>
        <taxon>Caudata</taxon>
        <taxon>Salamandroidea</taxon>
        <taxon>Salamandridae</taxon>
        <taxon>Pleurodelinae</taxon>
        <taxon>Pleurodeles</taxon>
    </lineage>
</organism>
<evidence type="ECO:0000313" key="3">
    <source>
        <dbReference type="Proteomes" id="UP001066276"/>
    </source>
</evidence>
<evidence type="ECO:0000256" key="1">
    <source>
        <dbReference type="SAM" id="MobiDB-lite"/>
    </source>
</evidence>
<feature type="region of interest" description="Disordered" evidence="1">
    <location>
        <begin position="56"/>
        <end position="94"/>
    </location>
</feature>
<evidence type="ECO:0000313" key="2">
    <source>
        <dbReference type="EMBL" id="KAJ1105460.1"/>
    </source>
</evidence>
<dbReference type="Proteomes" id="UP001066276">
    <property type="component" value="Chromosome 9"/>
</dbReference>
<feature type="region of interest" description="Disordered" evidence="1">
    <location>
        <begin position="1"/>
        <end position="43"/>
    </location>
</feature>
<name>A0AAV7MRS9_PLEWA</name>
<dbReference type="EMBL" id="JANPWB010000013">
    <property type="protein sequence ID" value="KAJ1105460.1"/>
    <property type="molecule type" value="Genomic_DNA"/>
</dbReference>
<reference evidence="2" key="1">
    <citation type="journal article" date="2022" name="bioRxiv">
        <title>Sequencing and chromosome-scale assembly of the giantPleurodeles waltlgenome.</title>
        <authorList>
            <person name="Brown T."/>
            <person name="Elewa A."/>
            <person name="Iarovenko S."/>
            <person name="Subramanian E."/>
            <person name="Araus A.J."/>
            <person name="Petzold A."/>
            <person name="Susuki M."/>
            <person name="Suzuki K.-i.T."/>
            <person name="Hayashi T."/>
            <person name="Toyoda A."/>
            <person name="Oliveira C."/>
            <person name="Osipova E."/>
            <person name="Leigh N.D."/>
            <person name="Simon A."/>
            <person name="Yun M.H."/>
        </authorList>
    </citation>
    <scope>NUCLEOTIDE SEQUENCE</scope>
    <source>
        <strain evidence="2">20211129_DDA</strain>
        <tissue evidence="2">Liver</tissue>
    </source>
</reference>
<sequence length="142" mass="15441">MRRIERAHAPQAFKLAPDGEYPGGTPESKGAVSDEAGPQWKPDCQDDLEIVGVLKPVQEGSRGSSAGEGGLRRTANGTDGGVTEATEGGRLRGMEAWAAKETAIVEEALEKGDAERPATFWEECGPSRYRLQPEWDMRRRDT</sequence>